<dbReference type="Gene3D" id="3.40.1810.10">
    <property type="entry name" value="Transcription factor, MADS-box"/>
    <property type="match status" value="1"/>
</dbReference>
<dbReference type="PANTHER" id="PTHR11945">
    <property type="entry name" value="MADS BOX PROTEIN"/>
    <property type="match status" value="1"/>
</dbReference>
<dbReference type="SMART" id="SM00432">
    <property type="entry name" value="MADS"/>
    <property type="match status" value="1"/>
</dbReference>
<evidence type="ECO:0000313" key="8">
    <source>
        <dbReference type="Proteomes" id="UP001189624"/>
    </source>
</evidence>
<evidence type="ECO:0000256" key="1">
    <source>
        <dbReference type="ARBA" id="ARBA00004123"/>
    </source>
</evidence>
<dbReference type="Gramene" id="rna-AYBTSS11_LOCUS12691">
    <property type="protein sequence ID" value="CAJ1947500.1"/>
    <property type="gene ID" value="gene-AYBTSS11_LOCUS12691"/>
</dbReference>
<evidence type="ECO:0000256" key="2">
    <source>
        <dbReference type="ARBA" id="ARBA00023015"/>
    </source>
</evidence>
<dbReference type="PRINTS" id="PR00404">
    <property type="entry name" value="MADSDOMAIN"/>
</dbReference>
<dbReference type="InterPro" id="IPR036879">
    <property type="entry name" value="TF_MADSbox_sf"/>
</dbReference>
<keyword evidence="3" id="KW-0238">DNA-binding</keyword>
<evidence type="ECO:0000313" key="7">
    <source>
        <dbReference type="EMBL" id="CAJ1947500.1"/>
    </source>
</evidence>
<keyword evidence="8" id="KW-1185">Reference proteome</keyword>
<name>A0AA86VY27_9FABA</name>
<comment type="subcellular location">
    <subcellularLocation>
        <location evidence="1">Nucleus</location>
    </subcellularLocation>
</comment>
<dbReference type="PANTHER" id="PTHR11945:SF564">
    <property type="entry name" value="PROTEIN, PUTATIVE-RELATED"/>
    <property type="match status" value="1"/>
</dbReference>
<dbReference type="GO" id="GO:0045944">
    <property type="term" value="P:positive regulation of transcription by RNA polymerase II"/>
    <property type="evidence" value="ECO:0007669"/>
    <property type="project" value="InterPro"/>
</dbReference>
<dbReference type="SUPFAM" id="SSF55455">
    <property type="entry name" value="SRF-like"/>
    <property type="match status" value="1"/>
</dbReference>
<protein>
    <recommendedName>
        <fullName evidence="6">MADS-box domain-containing protein</fullName>
    </recommendedName>
</protein>
<evidence type="ECO:0000256" key="4">
    <source>
        <dbReference type="ARBA" id="ARBA00023163"/>
    </source>
</evidence>
<evidence type="ECO:0000256" key="5">
    <source>
        <dbReference type="ARBA" id="ARBA00023242"/>
    </source>
</evidence>
<dbReference type="GO" id="GO:0046983">
    <property type="term" value="F:protein dimerization activity"/>
    <property type="evidence" value="ECO:0007669"/>
    <property type="project" value="InterPro"/>
</dbReference>
<sequence length="333" mass="37807">MGRARITFKRIANERSRRTTFLQRKRGLMKKMSEFSSKCGGGHCLIVYDDGNGDAGPVTWPQNPEEVYAVIHNYYVFRSKKERPRNTYGIEDFIENRKNMIEAEISRVNKQINSIKYPTWDPSIRNMEEEQLTDFCTHVDAKIKACDQRINLLKSKPHHGEANCSFLQDMIQASTTSSHPNLPNFMMQNLSEGQIIPTAIQALQNGKVDFTNSNNGGDGVCNQEINDMLRNMQQSGGDDDACFSFVPNISQKNASATTSLSNTISQNQPLLEDFTQLTNFDWSCLFRDDPMCSTSEPHESFFRSFYAEYQNEQQAGGALHGFQPPLDGFQSDF</sequence>
<dbReference type="EMBL" id="OY731401">
    <property type="protein sequence ID" value="CAJ1947500.1"/>
    <property type="molecule type" value="Genomic_DNA"/>
</dbReference>
<reference evidence="7" key="1">
    <citation type="submission" date="2023-10" db="EMBL/GenBank/DDBJ databases">
        <authorList>
            <person name="Domelevo Entfellner J.-B."/>
        </authorList>
    </citation>
    <scope>NUCLEOTIDE SEQUENCE</scope>
</reference>
<keyword evidence="4" id="KW-0804">Transcription</keyword>
<dbReference type="InterPro" id="IPR033897">
    <property type="entry name" value="SRF-like_MADS-box"/>
</dbReference>
<dbReference type="CDD" id="cd00266">
    <property type="entry name" value="MADS_SRF_like"/>
    <property type="match status" value="1"/>
</dbReference>
<dbReference type="PROSITE" id="PS50066">
    <property type="entry name" value="MADS_BOX_2"/>
    <property type="match status" value="1"/>
</dbReference>
<gene>
    <name evidence="7" type="ORF">AYBTSS11_LOCUS12691</name>
</gene>
<organism evidence="7 8">
    <name type="scientific">Sphenostylis stenocarpa</name>
    <dbReference type="NCBI Taxonomy" id="92480"/>
    <lineage>
        <taxon>Eukaryota</taxon>
        <taxon>Viridiplantae</taxon>
        <taxon>Streptophyta</taxon>
        <taxon>Embryophyta</taxon>
        <taxon>Tracheophyta</taxon>
        <taxon>Spermatophyta</taxon>
        <taxon>Magnoliopsida</taxon>
        <taxon>eudicotyledons</taxon>
        <taxon>Gunneridae</taxon>
        <taxon>Pentapetalae</taxon>
        <taxon>rosids</taxon>
        <taxon>fabids</taxon>
        <taxon>Fabales</taxon>
        <taxon>Fabaceae</taxon>
        <taxon>Papilionoideae</taxon>
        <taxon>50 kb inversion clade</taxon>
        <taxon>NPAAA clade</taxon>
        <taxon>indigoferoid/millettioid clade</taxon>
        <taxon>Phaseoleae</taxon>
        <taxon>Sphenostylis</taxon>
    </lineage>
</organism>
<dbReference type="AlphaFoldDB" id="A0AA86VY27"/>
<dbReference type="GO" id="GO:0000978">
    <property type="term" value="F:RNA polymerase II cis-regulatory region sequence-specific DNA binding"/>
    <property type="evidence" value="ECO:0007669"/>
    <property type="project" value="TreeGrafter"/>
</dbReference>
<evidence type="ECO:0000259" key="6">
    <source>
        <dbReference type="PROSITE" id="PS50066"/>
    </source>
</evidence>
<accession>A0AA86VY27</accession>
<proteinExistence type="predicted"/>
<keyword evidence="5" id="KW-0539">Nucleus</keyword>
<feature type="domain" description="MADS-box" evidence="6">
    <location>
        <begin position="1"/>
        <end position="52"/>
    </location>
</feature>
<dbReference type="GO" id="GO:0000981">
    <property type="term" value="F:DNA-binding transcription factor activity, RNA polymerase II-specific"/>
    <property type="evidence" value="ECO:0007669"/>
    <property type="project" value="InterPro"/>
</dbReference>
<keyword evidence="2" id="KW-0805">Transcription regulation</keyword>
<dbReference type="GO" id="GO:0005634">
    <property type="term" value="C:nucleus"/>
    <property type="evidence" value="ECO:0007669"/>
    <property type="project" value="UniProtKB-SubCell"/>
</dbReference>
<dbReference type="Pfam" id="PF00319">
    <property type="entry name" value="SRF-TF"/>
    <property type="match status" value="1"/>
</dbReference>
<dbReference type="Proteomes" id="UP001189624">
    <property type="component" value="Chromosome 4"/>
</dbReference>
<dbReference type="InterPro" id="IPR002100">
    <property type="entry name" value="TF_MADSbox"/>
</dbReference>
<evidence type="ECO:0000256" key="3">
    <source>
        <dbReference type="ARBA" id="ARBA00023125"/>
    </source>
</evidence>